<evidence type="ECO:0000313" key="3">
    <source>
        <dbReference type="Proteomes" id="UP000078540"/>
    </source>
</evidence>
<sequence>MSNKSTRLFRDTLRHYASCHSGDIHIFSQHIRIRDRRVTAQRIQKESRECRVQNKGVAFTLLPSLSTVSSRGNFLTRSLAPFLSVENTQPVGSLLSASPNSWTGILLSERSLLRIPSLERFGTEREGEGADGIRRSTPPLLYDQESVQPASQPARQPASQRHNDVARTDLEAIERTIVCRRCIGTCPAGHGVERGGWNGPRKHGEGGNTPAERGLTRRGETGGAVGRWRVTTAFCTRACMCEYVYVREYTDSLWARASTYEGTESRRVSSIDENGEGMVSRSVES</sequence>
<gene>
    <name evidence="2" type="ORF">ALC53_03898</name>
</gene>
<dbReference type="AlphaFoldDB" id="A0A195BNF6"/>
<feature type="region of interest" description="Disordered" evidence="1">
    <location>
        <begin position="145"/>
        <end position="164"/>
    </location>
</feature>
<dbReference type="Proteomes" id="UP000078540">
    <property type="component" value="Unassembled WGS sequence"/>
</dbReference>
<evidence type="ECO:0000256" key="1">
    <source>
        <dbReference type="SAM" id="MobiDB-lite"/>
    </source>
</evidence>
<accession>A0A195BNF6</accession>
<evidence type="ECO:0000313" key="2">
    <source>
        <dbReference type="EMBL" id="KYM86748.1"/>
    </source>
</evidence>
<name>A0A195BNF6_9HYME</name>
<keyword evidence="3" id="KW-1185">Reference proteome</keyword>
<feature type="compositionally biased region" description="Polar residues" evidence="1">
    <location>
        <begin position="145"/>
        <end position="160"/>
    </location>
</feature>
<feature type="region of interest" description="Disordered" evidence="1">
    <location>
        <begin position="196"/>
        <end position="222"/>
    </location>
</feature>
<proteinExistence type="predicted"/>
<protein>
    <submittedName>
        <fullName evidence="2">Uncharacterized protein</fullName>
    </submittedName>
</protein>
<feature type="region of interest" description="Disordered" evidence="1">
    <location>
        <begin position="264"/>
        <end position="285"/>
    </location>
</feature>
<organism evidence="2 3">
    <name type="scientific">Atta colombica</name>
    <dbReference type="NCBI Taxonomy" id="520822"/>
    <lineage>
        <taxon>Eukaryota</taxon>
        <taxon>Metazoa</taxon>
        <taxon>Ecdysozoa</taxon>
        <taxon>Arthropoda</taxon>
        <taxon>Hexapoda</taxon>
        <taxon>Insecta</taxon>
        <taxon>Pterygota</taxon>
        <taxon>Neoptera</taxon>
        <taxon>Endopterygota</taxon>
        <taxon>Hymenoptera</taxon>
        <taxon>Apocrita</taxon>
        <taxon>Aculeata</taxon>
        <taxon>Formicoidea</taxon>
        <taxon>Formicidae</taxon>
        <taxon>Myrmicinae</taxon>
        <taxon>Atta</taxon>
    </lineage>
</organism>
<reference evidence="2 3" key="1">
    <citation type="submission" date="2015-09" db="EMBL/GenBank/DDBJ databases">
        <title>Atta colombica WGS genome.</title>
        <authorList>
            <person name="Nygaard S."/>
            <person name="Hu H."/>
            <person name="Boomsma J."/>
            <person name="Zhang G."/>
        </authorList>
    </citation>
    <scope>NUCLEOTIDE SEQUENCE [LARGE SCALE GENOMIC DNA]</scope>
    <source>
        <strain evidence="2">Treedump-2</strain>
        <tissue evidence="2">Whole body</tissue>
    </source>
</reference>
<dbReference type="EMBL" id="KQ976439">
    <property type="protein sequence ID" value="KYM86748.1"/>
    <property type="molecule type" value="Genomic_DNA"/>
</dbReference>